<accession>A0A2M8Z789</accession>
<gene>
    <name evidence="6" type="ORF">H171_2867</name>
</gene>
<proteinExistence type="predicted"/>
<feature type="domain" description="SIS" evidence="5">
    <location>
        <begin position="125"/>
        <end position="265"/>
    </location>
</feature>
<dbReference type="InterPro" id="IPR036388">
    <property type="entry name" value="WH-like_DNA-bd_sf"/>
</dbReference>
<evidence type="ECO:0000259" key="5">
    <source>
        <dbReference type="PROSITE" id="PS51464"/>
    </source>
</evidence>
<sequence length="311" mass="35580">MKSVLVRLREYQKEMSVAETGVVRYLLDTPEQAVKLSVHALAEKGFSSSSTVIRLCHELGFSGYKEMKAALICELAIRQENTREKMEEITEKDTLEQIVDKITYKNIASLEDTRNLTDISALKNCIDLLCQCRTICLFGIGSSLLVARDAYLKFLRINKPCILNDDWHSQLLQARNMSREDLGLMISYSGSTMEMIECARTMQQVGAKFILITRFTVSPLSEMADYNLYVAANESIFRSGAMGSRISQLNIIDILYTAYANHNSQYSLSQWRKTHISKKNPSYFEPFDEAYNEEEINHGRFKQDDNRKPQS</sequence>
<dbReference type="InterPro" id="IPR000281">
    <property type="entry name" value="HTH_RpiR"/>
</dbReference>
<dbReference type="GO" id="GO:1901135">
    <property type="term" value="P:carbohydrate derivative metabolic process"/>
    <property type="evidence" value="ECO:0007669"/>
    <property type="project" value="InterPro"/>
</dbReference>
<evidence type="ECO:0000313" key="7">
    <source>
        <dbReference type="Proteomes" id="UP000231092"/>
    </source>
</evidence>
<dbReference type="InterPro" id="IPR001347">
    <property type="entry name" value="SIS_dom"/>
</dbReference>
<dbReference type="PANTHER" id="PTHR30514">
    <property type="entry name" value="GLUCOKINASE"/>
    <property type="match status" value="1"/>
</dbReference>
<dbReference type="RefSeq" id="WP_100305724.1">
    <property type="nucleotide sequence ID" value="NZ_PGET01000001.1"/>
</dbReference>
<dbReference type="GO" id="GO:0003677">
    <property type="term" value="F:DNA binding"/>
    <property type="evidence" value="ECO:0007669"/>
    <property type="project" value="UniProtKB-KW"/>
</dbReference>
<dbReference type="InterPro" id="IPR047640">
    <property type="entry name" value="RpiR-like"/>
</dbReference>
<dbReference type="Gene3D" id="3.40.50.10490">
    <property type="entry name" value="Glucose-6-phosphate isomerase like protein, domain 1"/>
    <property type="match status" value="1"/>
</dbReference>
<dbReference type="Pfam" id="PF01418">
    <property type="entry name" value="HTH_6"/>
    <property type="match status" value="1"/>
</dbReference>
<reference evidence="6 7" key="1">
    <citation type="submission" date="2017-11" db="EMBL/GenBank/DDBJ databases">
        <title>Understudied soil microbes with underappreciated capabilities: Untangling the Clostridium saccharolyticum group.</title>
        <authorList>
            <person name="Leschine S."/>
        </authorList>
    </citation>
    <scope>NUCLEOTIDE SEQUENCE [LARGE SCALE GENOMIC DNA]</scope>
    <source>
        <strain evidence="6 7">18A</strain>
    </source>
</reference>
<dbReference type="AlphaFoldDB" id="A0A2M8Z789"/>
<keyword evidence="3" id="KW-0804">Transcription</keyword>
<dbReference type="CDD" id="cd05013">
    <property type="entry name" value="SIS_RpiR"/>
    <property type="match status" value="1"/>
</dbReference>
<dbReference type="InterPro" id="IPR046348">
    <property type="entry name" value="SIS_dom_sf"/>
</dbReference>
<dbReference type="EMBL" id="PGET01000001">
    <property type="protein sequence ID" value="PJJ29326.1"/>
    <property type="molecule type" value="Genomic_DNA"/>
</dbReference>
<dbReference type="SUPFAM" id="SSF53697">
    <property type="entry name" value="SIS domain"/>
    <property type="match status" value="1"/>
</dbReference>
<evidence type="ECO:0000256" key="3">
    <source>
        <dbReference type="ARBA" id="ARBA00023163"/>
    </source>
</evidence>
<dbReference type="GO" id="GO:0003700">
    <property type="term" value="F:DNA-binding transcription factor activity"/>
    <property type="evidence" value="ECO:0007669"/>
    <property type="project" value="InterPro"/>
</dbReference>
<dbReference type="PROSITE" id="PS51071">
    <property type="entry name" value="HTH_RPIR"/>
    <property type="match status" value="1"/>
</dbReference>
<dbReference type="OrthoDB" id="63027at2"/>
<evidence type="ECO:0000259" key="4">
    <source>
        <dbReference type="PROSITE" id="PS51071"/>
    </source>
</evidence>
<organism evidence="6 7">
    <name type="scientific">[Clostridium] celerecrescens 18A</name>
    <dbReference type="NCBI Taxonomy" id="1286362"/>
    <lineage>
        <taxon>Bacteria</taxon>
        <taxon>Bacillati</taxon>
        <taxon>Bacillota</taxon>
        <taxon>Clostridia</taxon>
        <taxon>Lachnospirales</taxon>
        <taxon>Lachnospiraceae</taxon>
        <taxon>Lacrimispora</taxon>
    </lineage>
</organism>
<evidence type="ECO:0000256" key="1">
    <source>
        <dbReference type="ARBA" id="ARBA00023015"/>
    </source>
</evidence>
<dbReference type="InterPro" id="IPR009057">
    <property type="entry name" value="Homeodomain-like_sf"/>
</dbReference>
<dbReference type="SUPFAM" id="SSF46689">
    <property type="entry name" value="Homeodomain-like"/>
    <property type="match status" value="1"/>
</dbReference>
<dbReference type="GO" id="GO:0097367">
    <property type="term" value="F:carbohydrate derivative binding"/>
    <property type="evidence" value="ECO:0007669"/>
    <property type="project" value="InterPro"/>
</dbReference>
<name>A0A2M8Z789_9FIRM</name>
<dbReference type="Pfam" id="PF01380">
    <property type="entry name" value="SIS"/>
    <property type="match status" value="1"/>
</dbReference>
<keyword evidence="2" id="KW-0238">DNA-binding</keyword>
<protein>
    <submittedName>
        <fullName evidence="6">RpiR family transcriptional regulator</fullName>
    </submittedName>
</protein>
<dbReference type="Gene3D" id="1.10.10.10">
    <property type="entry name" value="Winged helix-like DNA-binding domain superfamily/Winged helix DNA-binding domain"/>
    <property type="match status" value="1"/>
</dbReference>
<comment type="caution">
    <text evidence="6">The sequence shown here is derived from an EMBL/GenBank/DDBJ whole genome shotgun (WGS) entry which is preliminary data.</text>
</comment>
<dbReference type="Proteomes" id="UP000231092">
    <property type="component" value="Unassembled WGS sequence"/>
</dbReference>
<evidence type="ECO:0000313" key="6">
    <source>
        <dbReference type="EMBL" id="PJJ29326.1"/>
    </source>
</evidence>
<keyword evidence="1" id="KW-0805">Transcription regulation</keyword>
<dbReference type="PANTHER" id="PTHR30514:SF1">
    <property type="entry name" value="HTH-TYPE TRANSCRIPTIONAL REGULATOR HEXR-RELATED"/>
    <property type="match status" value="1"/>
</dbReference>
<dbReference type="InterPro" id="IPR035472">
    <property type="entry name" value="RpiR-like_SIS"/>
</dbReference>
<evidence type="ECO:0000256" key="2">
    <source>
        <dbReference type="ARBA" id="ARBA00023125"/>
    </source>
</evidence>
<dbReference type="PROSITE" id="PS51464">
    <property type="entry name" value="SIS"/>
    <property type="match status" value="1"/>
</dbReference>
<feature type="domain" description="HTH rpiR-type" evidence="4">
    <location>
        <begin position="2"/>
        <end position="78"/>
    </location>
</feature>